<feature type="non-terminal residue" evidence="3">
    <location>
        <position position="1"/>
    </location>
</feature>
<proteinExistence type="predicted"/>
<dbReference type="AlphaFoldDB" id="A0A8S3CUI4"/>
<dbReference type="InterPro" id="IPR055588">
    <property type="entry name" value="DUF7164"/>
</dbReference>
<dbReference type="EMBL" id="CAJOBI010137585">
    <property type="protein sequence ID" value="CAF4752836.1"/>
    <property type="molecule type" value="Genomic_DNA"/>
</dbReference>
<comment type="caution">
    <text evidence="3">The sequence shown here is derived from an EMBL/GenBank/DDBJ whole genome shotgun (WGS) entry which is preliminary data.</text>
</comment>
<evidence type="ECO:0000313" key="2">
    <source>
        <dbReference type="EMBL" id="CAF4752836.1"/>
    </source>
</evidence>
<evidence type="ECO:0000313" key="4">
    <source>
        <dbReference type="Proteomes" id="UP000676336"/>
    </source>
</evidence>
<reference evidence="3" key="1">
    <citation type="submission" date="2021-02" db="EMBL/GenBank/DDBJ databases">
        <authorList>
            <person name="Nowell W R."/>
        </authorList>
    </citation>
    <scope>NUCLEOTIDE SEQUENCE</scope>
</reference>
<evidence type="ECO:0000313" key="3">
    <source>
        <dbReference type="EMBL" id="CAF4942523.1"/>
    </source>
</evidence>
<feature type="domain" description="DUF7164" evidence="1">
    <location>
        <begin position="3"/>
        <end position="54"/>
    </location>
</feature>
<accession>A0A8S3CUI4</accession>
<dbReference type="EMBL" id="CAJOBI010185596">
    <property type="protein sequence ID" value="CAF4942523.1"/>
    <property type="molecule type" value="Genomic_DNA"/>
</dbReference>
<name>A0A8S3CUI4_9BILA</name>
<dbReference type="Pfam" id="PF23741">
    <property type="entry name" value="DUF7164"/>
    <property type="match status" value="1"/>
</dbReference>
<dbReference type="Proteomes" id="UP000676336">
    <property type="component" value="Unassembled WGS sequence"/>
</dbReference>
<gene>
    <name evidence="2" type="ORF">SMN809_LOCUS45203</name>
    <name evidence="3" type="ORF">SMN809_LOCUS53719</name>
</gene>
<protein>
    <recommendedName>
        <fullName evidence="1">DUF7164 domain-containing protein</fullName>
    </recommendedName>
</protein>
<organism evidence="3 4">
    <name type="scientific">Rotaria magnacalcarata</name>
    <dbReference type="NCBI Taxonomy" id="392030"/>
    <lineage>
        <taxon>Eukaryota</taxon>
        <taxon>Metazoa</taxon>
        <taxon>Spiralia</taxon>
        <taxon>Gnathifera</taxon>
        <taxon>Rotifera</taxon>
        <taxon>Eurotatoria</taxon>
        <taxon>Bdelloidea</taxon>
        <taxon>Philodinida</taxon>
        <taxon>Philodinidae</taxon>
        <taxon>Rotaria</taxon>
    </lineage>
</organism>
<evidence type="ECO:0000259" key="1">
    <source>
        <dbReference type="Pfam" id="PF23741"/>
    </source>
</evidence>
<sequence length="57" mass="6358">GSDPFSKFEFKAGKYNKTELSTLASDTSASGYAMRMALESKLMTLEQLKHKLLNITK</sequence>